<gene>
    <name evidence="5" type="ORF">PSON_ATCC_30995.1.T0090498</name>
</gene>
<comment type="caution">
    <text evidence="5">The sequence shown here is derived from an EMBL/GenBank/DDBJ whole genome shotgun (WGS) entry which is preliminary data.</text>
</comment>
<dbReference type="GO" id="GO:0005737">
    <property type="term" value="C:cytoplasm"/>
    <property type="evidence" value="ECO:0007669"/>
    <property type="project" value="TreeGrafter"/>
</dbReference>
<dbReference type="GO" id="GO:0005524">
    <property type="term" value="F:ATP binding"/>
    <property type="evidence" value="ECO:0007669"/>
    <property type="project" value="UniProtKB-KW"/>
</dbReference>
<keyword evidence="6" id="KW-1185">Reference proteome</keyword>
<feature type="domain" description="Protein kinase" evidence="4">
    <location>
        <begin position="124"/>
        <end position="381"/>
    </location>
</feature>
<protein>
    <recommendedName>
        <fullName evidence="4">Protein kinase domain-containing protein</fullName>
    </recommendedName>
</protein>
<comment type="subunit">
    <text evidence="1">Monomer.</text>
</comment>
<dbReference type="InterPro" id="IPR000719">
    <property type="entry name" value="Prot_kinase_dom"/>
</dbReference>
<evidence type="ECO:0000313" key="6">
    <source>
        <dbReference type="Proteomes" id="UP000692954"/>
    </source>
</evidence>
<evidence type="ECO:0000256" key="1">
    <source>
        <dbReference type="ARBA" id="ARBA00011245"/>
    </source>
</evidence>
<evidence type="ECO:0000259" key="4">
    <source>
        <dbReference type="PROSITE" id="PS50011"/>
    </source>
</evidence>
<dbReference type="GO" id="GO:0004674">
    <property type="term" value="F:protein serine/threonine kinase activity"/>
    <property type="evidence" value="ECO:0007669"/>
    <property type="project" value="TreeGrafter"/>
</dbReference>
<organism evidence="5 6">
    <name type="scientific">Paramecium sonneborni</name>
    <dbReference type="NCBI Taxonomy" id="65129"/>
    <lineage>
        <taxon>Eukaryota</taxon>
        <taxon>Sar</taxon>
        <taxon>Alveolata</taxon>
        <taxon>Ciliophora</taxon>
        <taxon>Intramacronucleata</taxon>
        <taxon>Oligohymenophorea</taxon>
        <taxon>Peniculida</taxon>
        <taxon>Parameciidae</taxon>
        <taxon>Paramecium</taxon>
    </lineage>
</organism>
<dbReference type="SMART" id="SM00220">
    <property type="entry name" value="S_TKc"/>
    <property type="match status" value="1"/>
</dbReference>
<dbReference type="GO" id="GO:0005634">
    <property type="term" value="C:nucleus"/>
    <property type="evidence" value="ECO:0007669"/>
    <property type="project" value="TreeGrafter"/>
</dbReference>
<dbReference type="AlphaFoldDB" id="A0A8S1KPY7"/>
<dbReference type="PROSITE" id="PS50011">
    <property type="entry name" value="PROTEIN_KINASE_DOM"/>
    <property type="match status" value="1"/>
</dbReference>
<dbReference type="PANTHER" id="PTHR44167:SF18">
    <property type="entry name" value="PROTEIN KINASE DOMAIN-CONTAINING PROTEIN"/>
    <property type="match status" value="1"/>
</dbReference>
<dbReference type="FunFam" id="1.10.510.10:FF:000571">
    <property type="entry name" value="Maternal embryonic leucine zipper kinase"/>
    <property type="match status" value="1"/>
</dbReference>
<evidence type="ECO:0000313" key="5">
    <source>
        <dbReference type="EMBL" id="CAD8055885.1"/>
    </source>
</evidence>
<keyword evidence="3" id="KW-0067">ATP-binding</keyword>
<dbReference type="Proteomes" id="UP000692954">
    <property type="component" value="Unassembled WGS sequence"/>
</dbReference>
<proteinExistence type="predicted"/>
<keyword evidence="2" id="KW-0547">Nucleotide-binding</keyword>
<dbReference type="Pfam" id="PF00069">
    <property type="entry name" value="Pkinase"/>
    <property type="match status" value="1"/>
</dbReference>
<dbReference type="EMBL" id="CAJJDN010000009">
    <property type="protein sequence ID" value="CAD8055885.1"/>
    <property type="molecule type" value="Genomic_DNA"/>
</dbReference>
<dbReference type="GO" id="GO:0044773">
    <property type="term" value="P:mitotic DNA damage checkpoint signaling"/>
    <property type="evidence" value="ECO:0007669"/>
    <property type="project" value="TreeGrafter"/>
</dbReference>
<accession>A0A8S1KPY7</accession>
<dbReference type="OrthoDB" id="297607at2759"/>
<reference evidence="5" key="1">
    <citation type="submission" date="2021-01" db="EMBL/GenBank/DDBJ databases">
        <authorList>
            <consortium name="Genoscope - CEA"/>
            <person name="William W."/>
        </authorList>
    </citation>
    <scope>NUCLEOTIDE SEQUENCE</scope>
</reference>
<dbReference type="PANTHER" id="PTHR44167">
    <property type="entry name" value="OVARIAN-SPECIFIC SERINE/THREONINE-PROTEIN KINASE LOK-RELATED"/>
    <property type="match status" value="1"/>
</dbReference>
<evidence type="ECO:0000256" key="3">
    <source>
        <dbReference type="ARBA" id="ARBA00022840"/>
    </source>
</evidence>
<name>A0A8S1KPY7_9CILI</name>
<sequence length="474" mass="55949">MINITKLIKQRQQYTTILEDNSKLYIRPIDELDEITFSGEYLIQKNGKLKKKLIQFYEHIMVYSKKKHLNILNATLLLHLTNLNEIEGLKFIKSGNSIELYNNASELYLYVRKYCIQREIPERYKITQTIYYGSNATFLQLESTLYIKTFHVAKIYEKQNYTTQDQISGIKKEVQILRQLQHQHMSNLVEIFENDDLIFLIMEELKGESLQTILENQQYLNENQIKLIMKPLFECVAFLHSKNIFHRDIKPQNIKFRHSDNYLEACLIEFSLADYWNKNGRYLFTRCGSVGYVAPEVLQDKKYILNIDVYSLGIILYILITQKHPFEDLDKGKKILRNYNGQVDYSILQCSQILLDLIKKCLEVDFTKRLSCQEILSHPFFSNRIPKLLSFKIKDQKKSTQIKTQRGQNFHSVNNLAYDQSTNSLSQSKSPSSFVSYRHSLTLQKQKTVFPEISIFQPKSKYFLTKNSQYESLN</sequence>
<evidence type="ECO:0000256" key="2">
    <source>
        <dbReference type="ARBA" id="ARBA00022741"/>
    </source>
</evidence>